<comment type="caution">
    <text evidence="2">The sequence shown here is derived from an EMBL/GenBank/DDBJ whole genome shotgun (WGS) entry which is preliminary data.</text>
</comment>
<accession>A0A2T0LMW2</accession>
<evidence type="ECO:0000313" key="3">
    <source>
        <dbReference type="Proteomes" id="UP000238362"/>
    </source>
</evidence>
<dbReference type="Proteomes" id="UP000238362">
    <property type="component" value="Unassembled WGS sequence"/>
</dbReference>
<reference evidence="2 3" key="1">
    <citation type="submission" date="2018-03" db="EMBL/GenBank/DDBJ databases">
        <title>Genomic Encyclopedia of Type Strains, Phase III (KMG-III): the genomes of soil and plant-associated and newly described type strains.</title>
        <authorList>
            <person name="Whitman W."/>
        </authorList>
    </citation>
    <scope>NUCLEOTIDE SEQUENCE [LARGE SCALE GENOMIC DNA]</scope>
    <source>
        <strain evidence="2 3">CGMCC 4.7125</strain>
    </source>
</reference>
<dbReference type="OrthoDB" id="5197646at2"/>
<feature type="region of interest" description="Disordered" evidence="1">
    <location>
        <begin position="85"/>
        <end position="133"/>
    </location>
</feature>
<name>A0A2T0LMW2_9PSEU</name>
<evidence type="ECO:0000256" key="1">
    <source>
        <dbReference type="SAM" id="MobiDB-lite"/>
    </source>
</evidence>
<dbReference type="EMBL" id="PVNH01000011">
    <property type="protein sequence ID" value="PRX44530.1"/>
    <property type="molecule type" value="Genomic_DNA"/>
</dbReference>
<gene>
    <name evidence="2" type="ORF">B0I33_11138</name>
</gene>
<organism evidence="2 3">
    <name type="scientific">Prauserella shujinwangii</name>
    <dbReference type="NCBI Taxonomy" id="1453103"/>
    <lineage>
        <taxon>Bacteria</taxon>
        <taxon>Bacillati</taxon>
        <taxon>Actinomycetota</taxon>
        <taxon>Actinomycetes</taxon>
        <taxon>Pseudonocardiales</taxon>
        <taxon>Pseudonocardiaceae</taxon>
        <taxon>Prauserella</taxon>
    </lineage>
</organism>
<keyword evidence="3" id="KW-1185">Reference proteome</keyword>
<proteinExistence type="predicted"/>
<dbReference type="RefSeq" id="WP_106181208.1">
    <property type="nucleotide sequence ID" value="NZ_PVNH01000011.1"/>
</dbReference>
<evidence type="ECO:0000313" key="2">
    <source>
        <dbReference type="EMBL" id="PRX44530.1"/>
    </source>
</evidence>
<dbReference type="AlphaFoldDB" id="A0A2T0LMW2"/>
<sequence>MAERQEAGDEFTQLRSVPVEHVLAETLAGLLNVAQAKLGRRDARLLIDLAAMVTEHSRDYVPEKLSAELDRALNTLRLGQVSAEREATAKGGVTEQGDLDRIPEPPASGGVAPPERSRPEPAPETSKLWVPGR</sequence>
<protein>
    <submittedName>
        <fullName evidence="2">Uncharacterized protein</fullName>
    </submittedName>
</protein>